<dbReference type="EMBL" id="JADQDF010000001">
    <property type="protein sequence ID" value="MBW0131300.1"/>
    <property type="molecule type" value="Genomic_DNA"/>
</dbReference>
<feature type="domain" description="Insertion element IS402-like" evidence="3">
    <location>
        <begin position="14"/>
        <end position="89"/>
    </location>
</feature>
<dbReference type="Pfam" id="PF01609">
    <property type="entry name" value="DDE_Tnp_1"/>
    <property type="match status" value="1"/>
</dbReference>
<dbReference type="InterPro" id="IPR002559">
    <property type="entry name" value="Transposase_11"/>
</dbReference>
<evidence type="ECO:0000313" key="4">
    <source>
        <dbReference type="EMBL" id="MBW0131300.1"/>
    </source>
</evidence>
<evidence type="ECO:0000259" key="3">
    <source>
        <dbReference type="Pfam" id="PF13340"/>
    </source>
</evidence>
<gene>
    <name evidence="4" type="ORF">I4I82_26985</name>
</gene>
<dbReference type="NCBIfam" id="NF033580">
    <property type="entry name" value="transpos_IS5_3"/>
    <property type="match status" value="1"/>
</dbReference>
<evidence type="ECO:0000256" key="1">
    <source>
        <dbReference type="SAM" id="MobiDB-lite"/>
    </source>
</evidence>
<proteinExistence type="predicted"/>
<dbReference type="PANTHER" id="PTHR30007">
    <property type="entry name" value="PHP DOMAIN PROTEIN"/>
    <property type="match status" value="1"/>
</dbReference>
<dbReference type="InterPro" id="IPR025161">
    <property type="entry name" value="IS402-like_dom"/>
</dbReference>
<sequence length="294" mass="32920">MCPCICNPSYDSSVTDSQWAVIETLLPRTNPSLGGRPQVHSRRLIIDTISYVLVSGYAWRLVPHDLAPWSTAYQWFAAWTRDGTWARIHDVLRERVRTADGRDPQPSAAVLDSQSARSSEGGEAIGYDAGKRVRGRKRHLLVDTLGLMLVGIVHSASVQDRAGAKLVLTGIRDRFPQVGLVWVDGGYVNSVDAGLVRWAHEQENLEIVAVPRNADVKGFQVLPRRWVVERTFGWLTRCRRLARDYERKTAHAEAMIQFAMIRLMAARLAGEELTPPTSSVEIEAARRLAEDLKD</sequence>
<organism evidence="4 5">
    <name type="scientific">Pseudonocardia oceani</name>
    <dbReference type="NCBI Taxonomy" id="2792013"/>
    <lineage>
        <taxon>Bacteria</taxon>
        <taxon>Bacillati</taxon>
        <taxon>Actinomycetota</taxon>
        <taxon>Actinomycetes</taxon>
        <taxon>Pseudonocardiales</taxon>
        <taxon>Pseudonocardiaceae</taxon>
        <taxon>Pseudonocardia</taxon>
    </lineage>
</organism>
<accession>A0ABS6UGD5</accession>
<evidence type="ECO:0000313" key="5">
    <source>
        <dbReference type="Proteomes" id="UP000694300"/>
    </source>
</evidence>
<comment type="caution">
    <text evidence="4">The sequence shown here is derived from an EMBL/GenBank/DDBJ whole genome shotgun (WGS) entry which is preliminary data.</text>
</comment>
<dbReference type="PANTHER" id="PTHR30007:SF0">
    <property type="entry name" value="TRANSPOSASE"/>
    <property type="match status" value="1"/>
</dbReference>
<evidence type="ECO:0000259" key="2">
    <source>
        <dbReference type="Pfam" id="PF01609"/>
    </source>
</evidence>
<protein>
    <submittedName>
        <fullName evidence="4">IS5 family transposase</fullName>
    </submittedName>
</protein>
<feature type="domain" description="Transposase IS4-like" evidence="2">
    <location>
        <begin position="105"/>
        <end position="261"/>
    </location>
</feature>
<name>A0ABS6UGD5_9PSEU</name>
<dbReference type="RefSeq" id="WP_218596203.1">
    <property type="nucleotide sequence ID" value="NZ_JADQDE010000336.1"/>
</dbReference>
<keyword evidence="5" id="KW-1185">Reference proteome</keyword>
<reference evidence="4 5" key="1">
    <citation type="submission" date="2020-11" db="EMBL/GenBank/DDBJ databases">
        <title>Pseudonocardia abyssalis sp. nov. and Pseudonocardia oceani sp. nov., description and phylogenomic analysis of two novel actinomycetes isolated from the deep Southern Ocean.</title>
        <authorList>
            <person name="Parra J."/>
        </authorList>
    </citation>
    <scope>NUCLEOTIDE SEQUENCE [LARGE SCALE GENOMIC DNA]</scope>
    <source>
        <strain evidence="5">KRD185</strain>
    </source>
</reference>
<dbReference type="Proteomes" id="UP000694300">
    <property type="component" value="Unassembled WGS sequence"/>
</dbReference>
<feature type="region of interest" description="Disordered" evidence="1">
    <location>
        <begin position="98"/>
        <end position="123"/>
    </location>
</feature>
<dbReference type="Pfam" id="PF13340">
    <property type="entry name" value="DUF4096"/>
    <property type="match status" value="1"/>
</dbReference>